<evidence type="ECO:0000256" key="2">
    <source>
        <dbReference type="ARBA" id="ARBA00022723"/>
    </source>
</evidence>
<name>A0A0K1JHY4_9MICO</name>
<feature type="binding site" evidence="9">
    <location>
        <position position="279"/>
    </location>
    <ligand>
        <name>K(+)</name>
        <dbReference type="ChEBI" id="CHEBI:29103"/>
    </ligand>
</feature>
<evidence type="ECO:0000313" key="12">
    <source>
        <dbReference type="Proteomes" id="UP000066480"/>
    </source>
</evidence>
<evidence type="ECO:0000313" key="11">
    <source>
        <dbReference type="EMBL" id="AKU16327.1"/>
    </source>
</evidence>
<evidence type="ECO:0000256" key="3">
    <source>
        <dbReference type="ARBA" id="ARBA00022741"/>
    </source>
</evidence>
<feature type="binding site" evidence="9">
    <location>
        <position position="246"/>
    </location>
    <ligand>
        <name>substrate</name>
    </ligand>
</feature>
<feature type="domain" description="Carbohydrate kinase PfkB" evidence="10">
    <location>
        <begin position="3"/>
        <end position="288"/>
    </location>
</feature>
<gene>
    <name evidence="9" type="primary">rbsK</name>
    <name evidence="11" type="ORF">VV02_11405</name>
</gene>
<evidence type="ECO:0000259" key="10">
    <source>
        <dbReference type="Pfam" id="PF00294"/>
    </source>
</evidence>
<keyword evidence="3 9" id="KW-0547">Nucleotide-binding</keyword>
<keyword evidence="1 9" id="KW-0808">Transferase</keyword>
<comment type="catalytic activity">
    <reaction evidence="9">
        <text>D-ribose + ATP = D-ribose 5-phosphate + ADP + H(+)</text>
        <dbReference type="Rhea" id="RHEA:13697"/>
        <dbReference type="ChEBI" id="CHEBI:15378"/>
        <dbReference type="ChEBI" id="CHEBI:30616"/>
        <dbReference type="ChEBI" id="CHEBI:47013"/>
        <dbReference type="ChEBI" id="CHEBI:78346"/>
        <dbReference type="ChEBI" id="CHEBI:456216"/>
        <dbReference type="EC" id="2.7.1.15"/>
    </reaction>
</comment>
<feature type="binding site" evidence="9">
    <location>
        <position position="183"/>
    </location>
    <ligand>
        <name>ATP</name>
        <dbReference type="ChEBI" id="CHEBI:30616"/>
    </ligand>
</feature>
<dbReference type="InterPro" id="IPR029056">
    <property type="entry name" value="Ribokinase-like"/>
</dbReference>
<dbReference type="Gene3D" id="3.40.1190.20">
    <property type="match status" value="1"/>
</dbReference>
<dbReference type="UniPathway" id="UPA00916">
    <property type="reaction ID" value="UER00889"/>
</dbReference>
<comment type="similarity">
    <text evidence="9">Belongs to the carbohydrate kinase PfkB family. Ribokinase subfamily.</text>
</comment>
<comment type="activity regulation">
    <text evidence="9">Activated by a monovalent cation that binds near, but not in, the active site. The most likely occupant of the site in vivo is potassium. Ion binding induces a conformational change that may alter substrate affinity.</text>
</comment>
<dbReference type="RefSeq" id="WP_052591649.1">
    <property type="nucleotide sequence ID" value="NZ_CP011112.1"/>
</dbReference>
<evidence type="ECO:0000256" key="4">
    <source>
        <dbReference type="ARBA" id="ARBA00022777"/>
    </source>
</evidence>
<dbReference type="HAMAP" id="MF_01987">
    <property type="entry name" value="Ribokinase"/>
    <property type="match status" value="1"/>
</dbReference>
<dbReference type="GO" id="GO:0005829">
    <property type="term" value="C:cytosol"/>
    <property type="evidence" value="ECO:0007669"/>
    <property type="project" value="TreeGrafter"/>
</dbReference>
<comment type="function">
    <text evidence="9">Catalyzes the phosphorylation of ribose at O-5 in a reaction requiring ATP and magnesium. The resulting D-ribose-5-phosphate can then be used either for sythesis of nucleotides, histidine, and tryptophan, or as a component of the pentose phosphate pathway.</text>
</comment>
<keyword evidence="9" id="KW-0963">Cytoplasm</keyword>
<dbReference type="CDD" id="cd01174">
    <property type="entry name" value="ribokinase"/>
    <property type="match status" value="1"/>
</dbReference>
<keyword evidence="4 9" id="KW-0418">Kinase</keyword>
<dbReference type="InterPro" id="IPR011611">
    <property type="entry name" value="PfkB_dom"/>
</dbReference>
<dbReference type="PRINTS" id="PR00990">
    <property type="entry name" value="RIBOKINASE"/>
</dbReference>
<dbReference type="GO" id="GO:0019303">
    <property type="term" value="P:D-ribose catabolic process"/>
    <property type="evidence" value="ECO:0007669"/>
    <property type="project" value="UniProtKB-UniRule"/>
</dbReference>
<keyword evidence="6 9" id="KW-0460">Magnesium</keyword>
<dbReference type="GO" id="GO:0004747">
    <property type="term" value="F:ribokinase activity"/>
    <property type="evidence" value="ECO:0007669"/>
    <property type="project" value="UniProtKB-UniRule"/>
</dbReference>
<dbReference type="Proteomes" id="UP000066480">
    <property type="component" value="Chromosome"/>
</dbReference>
<sequence>MAAHVVVVGSINVDLSLMCDRLPAPGETVLARGLQRSPGGKGGNQAVAAARSGGVQTTMVGAVGDDPAGAEMRANLAASAVDVSTVATRRGEPTGLALISVDERGENTIVVVPGANSSLSVDDSVRSIVADADVVLAQLEVPQEIVVAAARARREGVPLILNAAPAAPLIEDLTLETDLLVVNEHEARVIAGVDDADGALAVLARQFPAVLVTLGDRGSVLRRRAYDDVRVTAPKVTAVDTTAAGDTFCGVLAAALAQAQDIGQAMRTATAASALAVQRTGAQASVPTFEETQQQVIEAFGHG</sequence>
<evidence type="ECO:0000256" key="7">
    <source>
        <dbReference type="ARBA" id="ARBA00022958"/>
    </source>
</evidence>
<dbReference type="EMBL" id="CP011112">
    <property type="protein sequence ID" value="AKU16327.1"/>
    <property type="molecule type" value="Genomic_DNA"/>
</dbReference>
<proteinExistence type="inferred from homology"/>
<dbReference type="Pfam" id="PF00294">
    <property type="entry name" value="PfkB"/>
    <property type="match status" value="1"/>
</dbReference>
<evidence type="ECO:0000256" key="8">
    <source>
        <dbReference type="ARBA" id="ARBA00023277"/>
    </source>
</evidence>
<dbReference type="PATRIC" id="fig|571913.6.peg.2325"/>
<accession>A0A0K1JHY4</accession>
<keyword evidence="2 9" id="KW-0479">Metal-binding</keyword>
<feature type="binding site" evidence="9">
    <location>
        <position position="242"/>
    </location>
    <ligand>
        <name>K(+)</name>
        <dbReference type="ChEBI" id="CHEBI:29103"/>
    </ligand>
</feature>
<feature type="binding site" evidence="9">
    <location>
        <begin position="245"/>
        <end position="246"/>
    </location>
    <ligand>
        <name>ATP</name>
        <dbReference type="ChEBI" id="CHEBI:30616"/>
    </ligand>
</feature>
<feature type="active site" description="Proton acceptor" evidence="9">
    <location>
        <position position="246"/>
    </location>
</feature>
<evidence type="ECO:0000256" key="6">
    <source>
        <dbReference type="ARBA" id="ARBA00022842"/>
    </source>
</evidence>
<feature type="binding site" evidence="9">
    <location>
        <position position="281"/>
    </location>
    <ligand>
        <name>K(+)</name>
        <dbReference type="ChEBI" id="CHEBI:29103"/>
    </ligand>
</feature>
<dbReference type="PANTHER" id="PTHR10584">
    <property type="entry name" value="SUGAR KINASE"/>
    <property type="match status" value="1"/>
</dbReference>
<feature type="binding site" evidence="9">
    <location>
        <position position="276"/>
    </location>
    <ligand>
        <name>K(+)</name>
        <dbReference type="ChEBI" id="CHEBI:29103"/>
    </ligand>
</feature>
<evidence type="ECO:0000256" key="1">
    <source>
        <dbReference type="ARBA" id="ARBA00022679"/>
    </source>
</evidence>
<dbReference type="InterPro" id="IPR011877">
    <property type="entry name" value="Ribokinase"/>
</dbReference>
<keyword evidence="8 9" id="KW-0119">Carbohydrate metabolism</keyword>
<keyword evidence="5 9" id="KW-0067">ATP-binding</keyword>
<feature type="binding site" evidence="9">
    <location>
        <begin position="12"/>
        <end position="14"/>
    </location>
    <ligand>
        <name>substrate</name>
    </ligand>
</feature>
<feature type="binding site" evidence="9">
    <location>
        <begin position="40"/>
        <end position="44"/>
    </location>
    <ligand>
        <name>substrate</name>
    </ligand>
</feature>
<evidence type="ECO:0000256" key="9">
    <source>
        <dbReference type="HAMAP-Rule" id="MF_01987"/>
    </source>
</evidence>
<comment type="caution">
    <text evidence="9">Lacks conserved residue(s) required for the propagation of feature annotation.</text>
</comment>
<dbReference type="AlphaFoldDB" id="A0A0K1JHY4"/>
<dbReference type="GO" id="GO:0046872">
    <property type="term" value="F:metal ion binding"/>
    <property type="evidence" value="ECO:0007669"/>
    <property type="project" value="UniProtKB-KW"/>
</dbReference>
<comment type="subcellular location">
    <subcellularLocation>
        <location evidence="9">Cytoplasm</location>
    </subcellularLocation>
</comment>
<dbReference type="STRING" id="571913.VV02_11405"/>
<keyword evidence="12" id="KW-1185">Reference proteome</keyword>
<feature type="binding site" evidence="9">
    <location>
        <begin position="213"/>
        <end position="218"/>
    </location>
    <ligand>
        <name>ATP</name>
        <dbReference type="ChEBI" id="CHEBI:30616"/>
    </ligand>
</feature>
<dbReference type="GO" id="GO:0005524">
    <property type="term" value="F:ATP binding"/>
    <property type="evidence" value="ECO:0007669"/>
    <property type="project" value="UniProtKB-UniRule"/>
</dbReference>
<protein>
    <recommendedName>
        <fullName evidence="9">Ribokinase</fullName>
        <shortName evidence="9">RK</shortName>
        <ecNumber evidence="9">2.7.1.15</ecNumber>
    </recommendedName>
</protein>
<dbReference type="SUPFAM" id="SSF53613">
    <property type="entry name" value="Ribokinase-like"/>
    <property type="match status" value="1"/>
</dbReference>
<comment type="subunit">
    <text evidence="9">Homodimer.</text>
</comment>
<evidence type="ECO:0000256" key="5">
    <source>
        <dbReference type="ARBA" id="ARBA00022840"/>
    </source>
</evidence>
<organism evidence="11 12">
    <name type="scientific">Luteipulveratus mongoliensis</name>
    <dbReference type="NCBI Taxonomy" id="571913"/>
    <lineage>
        <taxon>Bacteria</taxon>
        <taxon>Bacillati</taxon>
        <taxon>Actinomycetota</taxon>
        <taxon>Actinomycetes</taxon>
        <taxon>Micrococcales</taxon>
        <taxon>Dermacoccaceae</taxon>
        <taxon>Luteipulveratus</taxon>
    </lineage>
</organism>
<comment type="pathway">
    <text evidence="9">Carbohydrate metabolism; D-ribose degradation; D-ribose 5-phosphate from beta-D-ribopyranose: step 2/2.</text>
</comment>
<dbReference type="KEGG" id="lmoi:VV02_11405"/>
<feature type="binding site" evidence="9">
    <location>
        <position position="240"/>
    </location>
    <ligand>
        <name>K(+)</name>
        <dbReference type="ChEBI" id="CHEBI:29103"/>
    </ligand>
</feature>
<dbReference type="OrthoDB" id="9775849at2"/>
<dbReference type="InterPro" id="IPR002139">
    <property type="entry name" value="Ribo/fructo_kinase"/>
</dbReference>
<feature type="binding site" evidence="9">
    <location>
        <position position="285"/>
    </location>
    <ligand>
        <name>K(+)</name>
        <dbReference type="ChEBI" id="CHEBI:29103"/>
    </ligand>
</feature>
<dbReference type="PANTHER" id="PTHR10584:SF166">
    <property type="entry name" value="RIBOKINASE"/>
    <property type="match status" value="1"/>
</dbReference>
<reference evidence="11 12" key="1">
    <citation type="submission" date="2015-03" db="EMBL/GenBank/DDBJ databases">
        <title>Luteipulveratus halotolerans sp. nov., a novel actinobacterium (Dermacoccaceae) from Sarawak, Malaysia.</title>
        <authorList>
            <person name="Juboi H."/>
            <person name="Basik A."/>
            <person name="Shamsul S.S."/>
            <person name="Arnold P."/>
            <person name="Schmitt E.K."/>
            <person name="Sanglier J.-J."/>
            <person name="Yeo T."/>
        </authorList>
    </citation>
    <scope>NUCLEOTIDE SEQUENCE [LARGE SCALE GENOMIC DNA]</scope>
    <source>
        <strain evidence="11 12">MN07-A0370</strain>
    </source>
</reference>
<dbReference type="EC" id="2.7.1.15" evidence="9"/>
<keyword evidence="7 9" id="KW-0630">Potassium</keyword>
<feature type="binding site" evidence="9">
    <location>
        <position position="140"/>
    </location>
    <ligand>
        <name>substrate</name>
    </ligand>
</feature>
<comment type="cofactor">
    <cofactor evidence="9">
        <name>Mg(2+)</name>
        <dbReference type="ChEBI" id="CHEBI:18420"/>
    </cofactor>
    <text evidence="9">Requires a divalent cation, most likely magnesium in vivo, as an electrophilic catalyst to aid phosphoryl group transfer. It is the chelate of the metal and the nucleotide that is the actual substrate.</text>
</comment>